<dbReference type="GO" id="GO:0005829">
    <property type="term" value="C:cytosol"/>
    <property type="evidence" value="ECO:0007669"/>
    <property type="project" value="TreeGrafter"/>
</dbReference>
<dbReference type="InterPro" id="IPR016055">
    <property type="entry name" value="A-D-PHexomutase_a/b/a-I/II/III"/>
</dbReference>
<keyword evidence="17" id="KW-1185">Reference proteome</keyword>
<dbReference type="Gene3D" id="3.40.120.10">
    <property type="entry name" value="Alpha-D-Glucose-1,6-Bisphosphate, subunit A, domain 3"/>
    <property type="match status" value="3"/>
</dbReference>
<dbReference type="GO" id="GO:0005975">
    <property type="term" value="P:carbohydrate metabolic process"/>
    <property type="evidence" value="ECO:0007669"/>
    <property type="project" value="InterPro"/>
</dbReference>
<dbReference type="HAMAP" id="MF_01554_B">
    <property type="entry name" value="GlmM_B"/>
    <property type="match status" value="1"/>
</dbReference>
<dbReference type="RefSeq" id="WP_048427729.1">
    <property type="nucleotide sequence ID" value="NZ_AP024145.1"/>
</dbReference>
<dbReference type="OrthoDB" id="9803322at2"/>
<gene>
    <name evidence="8 15" type="primary">glmM</name>
    <name evidence="15" type="ORF">mvi_48260</name>
    <name evidence="16" type="ORF">QR79_07285</name>
</gene>
<evidence type="ECO:0000256" key="6">
    <source>
        <dbReference type="ARBA" id="ARBA00066330"/>
    </source>
</evidence>
<dbReference type="Pfam" id="PF02878">
    <property type="entry name" value="PGM_PMM_I"/>
    <property type="match status" value="1"/>
</dbReference>
<dbReference type="GO" id="GO:0009252">
    <property type="term" value="P:peptidoglycan biosynthetic process"/>
    <property type="evidence" value="ECO:0007669"/>
    <property type="project" value="TreeGrafter"/>
</dbReference>
<evidence type="ECO:0000313" key="15">
    <source>
        <dbReference type="EMBL" id="BCM86365.1"/>
    </source>
</evidence>
<comment type="similarity">
    <text evidence="1 8 9">Belongs to the phosphohexose mutase family.</text>
</comment>
<dbReference type="SUPFAM" id="SSF55957">
    <property type="entry name" value="Phosphoglucomutase, C-terminal domain"/>
    <property type="match status" value="1"/>
</dbReference>
<organism evidence="15 18">
    <name type="scientific">Methylobacterium indicum</name>
    <dbReference type="NCBI Taxonomy" id="1775910"/>
    <lineage>
        <taxon>Bacteria</taxon>
        <taxon>Pseudomonadati</taxon>
        <taxon>Pseudomonadota</taxon>
        <taxon>Alphaproteobacteria</taxon>
        <taxon>Hyphomicrobiales</taxon>
        <taxon>Methylobacteriaceae</taxon>
        <taxon>Methylobacterium</taxon>
    </lineage>
</organism>
<comment type="function">
    <text evidence="8 10">Catalyzes the conversion of glucosamine-6-phosphate to glucosamine-1-phosphate.</text>
</comment>
<evidence type="ECO:0000313" key="17">
    <source>
        <dbReference type="Proteomes" id="UP000036471"/>
    </source>
</evidence>
<dbReference type="InterPro" id="IPR016066">
    <property type="entry name" value="A-D-PHexomutase_CS"/>
</dbReference>
<dbReference type="Pfam" id="PF00408">
    <property type="entry name" value="PGM_PMM_IV"/>
    <property type="match status" value="1"/>
</dbReference>
<keyword evidence="5 8" id="KW-0413">Isomerase</keyword>
<dbReference type="PANTHER" id="PTHR42946:SF1">
    <property type="entry name" value="PHOSPHOGLUCOMUTASE (ALPHA-D-GLUCOSE-1,6-BISPHOSPHATE-DEPENDENT)"/>
    <property type="match status" value="1"/>
</dbReference>
<dbReference type="PROSITE" id="PS00710">
    <property type="entry name" value="PGM_PMM"/>
    <property type="match status" value="1"/>
</dbReference>
<dbReference type="PRINTS" id="PR00509">
    <property type="entry name" value="PGMPMM"/>
</dbReference>
<dbReference type="InterPro" id="IPR005841">
    <property type="entry name" value="Alpha-D-phosphohexomutase_SF"/>
</dbReference>
<evidence type="ECO:0000259" key="11">
    <source>
        <dbReference type="Pfam" id="PF00408"/>
    </source>
</evidence>
<feature type="active site" description="Phosphoserine intermediate" evidence="8">
    <location>
        <position position="100"/>
    </location>
</feature>
<dbReference type="InterPro" id="IPR005843">
    <property type="entry name" value="A-D-PHexomutase_C"/>
</dbReference>
<evidence type="ECO:0000256" key="7">
    <source>
        <dbReference type="ARBA" id="ARBA00068193"/>
    </source>
</evidence>
<dbReference type="InterPro" id="IPR005846">
    <property type="entry name" value="A-D-PHexomutase_a/b/a-III"/>
</dbReference>
<dbReference type="EMBL" id="AP024145">
    <property type="protein sequence ID" value="BCM86365.1"/>
    <property type="molecule type" value="Genomic_DNA"/>
</dbReference>
<protein>
    <recommendedName>
        <fullName evidence="7 8">Phosphoglucosamine mutase</fullName>
        <ecNumber evidence="6 8">5.4.2.10</ecNumber>
    </recommendedName>
</protein>
<dbReference type="AlphaFoldDB" id="A0A0J6UI41"/>
<dbReference type="EC" id="5.4.2.10" evidence="6 8"/>
<accession>A0A0J6UI41</accession>
<evidence type="ECO:0000256" key="4">
    <source>
        <dbReference type="ARBA" id="ARBA00022842"/>
    </source>
</evidence>
<dbReference type="InterPro" id="IPR005845">
    <property type="entry name" value="A-D-PHexomutase_a/b/a-II"/>
</dbReference>
<reference evidence="15" key="2">
    <citation type="submission" date="2020-11" db="EMBL/GenBank/DDBJ databases">
        <title>Complete genome sequence of a novel pathogenic Methylobacterium strain isolated from rice in Vietnam.</title>
        <authorList>
            <person name="Lai K."/>
            <person name="Okazaki S."/>
            <person name="Higashi K."/>
            <person name="Mori H."/>
            <person name="Toyoda A."/>
            <person name="Kurokawa K."/>
        </authorList>
    </citation>
    <scope>NUCLEOTIDE SEQUENCE</scope>
    <source>
        <strain evidence="15">VL1</strain>
    </source>
</reference>
<feature type="domain" description="Alpha-D-phosphohexomutase C-terminal" evidence="11">
    <location>
        <begin position="374"/>
        <end position="440"/>
    </location>
</feature>
<keyword evidence="4 8" id="KW-0460">Magnesium</keyword>
<dbReference type="Gene3D" id="3.30.310.50">
    <property type="entry name" value="Alpha-D-phosphohexomutase, C-terminal domain"/>
    <property type="match status" value="1"/>
</dbReference>
<dbReference type="Proteomes" id="UP000036471">
    <property type="component" value="Unassembled WGS sequence"/>
</dbReference>
<dbReference type="EMBL" id="JTHG01000051">
    <property type="protein sequence ID" value="KMO25536.1"/>
    <property type="molecule type" value="Genomic_DNA"/>
</dbReference>
<comment type="PTM">
    <text evidence="8">Activated by phosphorylation.</text>
</comment>
<evidence type="ECO:0000256" key="1">
    <source>
        <dbReference type="ARBA" id="ARBA00010231"/>
    </source>
</evidence>
<feature type="binding site" evidence="8">
    <location>
        <position position="243"/>
    </location>
    <ligand>
        <name>Mg(2+)</name>
        <dbReference type="ChEBI" id="CHEBI:18420"/>
    </ligand>
</feature>
<proteinExistence type="inferred from homology"/>
<evidence type="ECO:0000256" key="8">
    <source>
        <dbReference type="HAMAP-Rule" id="MF_01554"/>
    </source>
</evidence>
<feature type="binding site" evidence="8">
    <location>
        <position position="245"/>
    </location>
    <ligand>
        <name>Mg(2+)</name>
        <dbReference type="ChEBI" id="CHEBI:18420"/>
    </ligand>
</feature>
<sequence length="447" mass="48506">MRKYFGTDGIRGRANGVITPELALKVGQAAGLVFLRGDHRHRVVIGKDTRLSGYMIETALVAGFTSVGMDVMLLGPMPTPAVAMLTRSMRADIGVMISASHNPFEDNGIKIFGPDGFKLSDDVEREIERLIDSNLQTKLAGSNDLGRAKRIESVHARYIEFAKRTLPRALTLDGLRVVVDCANGAAYRVAPETLWELGAEVIAIGTEPDGFNINRDVGSTAPEALVGKVRELRADIGIALDGDADRVLIVDEKGQRVDGDQLMAVVARSWQEDQRLTKNGIVATIMSNLGLERYLGGLGLGMVRTAVGDRYVLEHMREHGYNLGGEQSGHIIMSDYATTGDGLVAALQLLSVVQRQQRPVSEVCHCFEPLPQVLKNVRYGAGREPLRQDSVVTAIEGARQRLGEGGRLVIRPSGTEPVIRVMAEGDDRDLVVQVVDDVIEALRKVAA</sequence>
<feature type="domain" description="Alpha-D-phosphohexomutase alpha/beta/alpha" evidence="14">
    <location>
        <begin position="258"/>
        <end position="366"/>
    </location>
</feature>
<reference evidence="16 17" key="1">
    <citation type="submission" date="2014-11" db="EMBL/GenBank/DDBJ databases">
        <title>Comparative genomics of Methylobacterium species.</title>
        <authorList>
            <person name="Chaudhry V."/>
            <person name="Patil P.B."/>
        </authorList>
    </citation>
    <scope>NUCLEOTIDE SEQUENCE [LARGE SCALE GENOMIC DNA]</scope>
    <source>
        <strain evidence="16 17">SE3.6</strain>
    </source>
</reference>
<dbReference type="SUPFAM" id="SSF53738">
    <property type="entry name" value="Phosphoglucomutase, first 3 domains"/>
    <property type="match status" value="3"/>
</dbReference>
<evidence type="ECO:0000313" key="16">
    <source>
        <dbReference type="EMBL" id="KMO25536.1"/>
    </source>
</evidence>
<dbReference type="InterPro" id="IPR036900">
    <property type="entry name" value="A-D-PHexomutase_C_sf"/>
</dbReference>
<evidence type="ECO:0000256" key="10">
    <source>
        <dbReference type="RuleBase" id="RU004327"/>
    </source>
</evidence>
<dbReference type="Proteomes" id="UP000663508">
    <property type="component" value="Chromosome"/>
</dbReference>
<dbReference type="Pfam" id="PF02879">
    <property type="entry name" value="PGM_PMM_II"/>
    <property type="match status" value="1"/>
</dbReference>
<dbReference type="NCBIfam" id="NF008139">
    <property type="entry name" value="PRK10887.1"/>
    <property type="match status" value="1"/>
</dbReference>
<feature type="binding site" description="via phosphate group" evidence="8">
    <location>
        <position position="100"/>
    </location>
    <ligand>
        <name>Mg(2+)</name>
        <dbReference type="ChEBI" id="CHEBI:18420"/>
    </ligand>
</feature>
<accession>A0A147FL35</accession>
<dbReference type="GO" id="GO:0006048">
    <property type="term" value="P:UDP-N-acetylglucosamine biosynthetic process"/>
    <property type="evidence" value="ECO:0007669"/>
    <property type="project" value="TreeGrafter"/>
</dbReference>
<evidence type="ECO:0000313" key="18">
    <source>
        <dbReference type="Proteomes" id="UP000663508"/>
    </source>
</evidence>
<evidence type="ECO:0000256" key="3">
    <source>
        <dbReference type="ARBA" id="ARBA00022723"/>
    </source>
</evidence>
<dbReference type="InterPro" id="IPR050060">
    <property type="entry name" value="Phosphoglucosamine_mutase"/>
</dbReference>
<dbReference type="FunFam" id="3.40.120.10:FF:000002">
    <property type="entry name" value="Phosphoglucosamine mutase"/>
    <property type="match status" value="1"/>
</dbReference>
<feature type="domain" description="Alpha-D-phosphohexomutase alpha/beta/alpha" evidence="12">
    <location>
        <begin position="2"/>
        <end position="135"/>
    </location>
</feature>
<dbReference type="PANTHER" id="PTHR42946">
    <property type="entry name" value="PHOSPHOHEXOSE MUTASE"/>
    <property type="match status" value="1"/>
</dbReference>
<dbReference type="NCBIfam" id="TIGR01455">
    <property type="entry name" value="glmM"/>
    <property type="match status" value="1"/>
</dbReference>
<feature type="domain" description="Alpha-D-phosphohexomutase alpha/beta/alpha" evidence="13">
    <location>
        <begin position="157"/>
        <end position="254"/>
    </location>
</feature>
<evidence type="ECO:0000256" key="5">
    <source>
        <dbReference type="ARBA" id="ARBA00023235"/>
    </source>
</evidence>
<dbReference type="CDD" id="cd05802">
    <property type="entry name" value="GlmM"/>
    <property type="match status" value="1"/>
</dbReference>
<keyword evidence="2 8" id="KW-0597">Phosphoprotein</keyword>
<evidence type="ECO:0000259" key="14">
    <source>
        <dbReference type="Pfam" id="PF02880"/>
    </source>
</evidence>
<dbReference type="InterPro" id="IPR005844">
    <property type="entry name" value="A-D-PHexomutase_a/b/a-I"/>
</dbReference>
<feature type="binding site" evidence="8">
    <location>
        <position position="241"/>
    </location>
    <ligand>
        <name>Mg(2+)</name>
        <dbReference type="ChEBI" id="CHEBI:18420"/>
    </ligand>
</feature>
<feature type="modified residue" description="Phosphoserine" evidence="8">
    <location>
        <position position="100"/>
    </location>
</feature>
<dbReference type="InterPro" id="IPR006352">
    <property type="entry name" value="GlmM_bact"/>
</dbReference>
<evidence type="ECO:0000259" key="13">
    <source>
        <dbReference type="Pfam" id="PF02879"/>
    </source>
</evidence>
<dbReference type="FunFam" id="3.40.120.10:FF:000001">
    <property type="entry name" value="Phosphoglucosamine mutase"/>
    <property type="match status" value="1"/>
</dbReference>
<dbReference type="GO" id="GO:0000287">
    <property type="term" value="F:magnesium ion binding"/>
    <property type="evidence" value="ECO:0007669"/>
    <property type="project" value="UniProtKB-UniRule"/>
</dbReference>
<evidence type="ECO:0000256" key="2">
    <source>
        <dbReference type="ARBA" id="ARBA00022553"/>
    </source>
</evidence>
<dbReference type="Pfam" id="PF02880">
    <property type="entry name" value="PGM_PMM_III"/>
    <property type="match status" value="1"/>
</dbReference>
<dbReference type="GO" id="GO:0008966">
    <property type="term" value="F:phosphoglucosamine mutase activity"/>
    <property type="evidence" value="ECO:0007669"/>
    <property type="project" value="UniProtKB-UniRule"/>
</dbReference>
<name>A0A0J6UI41_9HYPH</name>
<dbReference type="KEGG" id="mind:mvi_48260"/>
<evidence type="ECO:0000259" key="12">
    <source>
        <dbReference type="Pfam" id="PF02878"/>
    </source>
</evidence>
<comment type="cofactor">
    <cofactor evidence="8">
        <name>Mg(2+)</name>
        <dbReference type="ChEBI" id="CHEBI:18420"/>
    </cofactor>
    <text evidence="8">Binds 1 Mg(2+) ion per subunit.</text>
</comment>
<dbReference type="GO" id="GO:0004615">
    <property type="term" value="F:phosphomannomutase activity"/>
    <property type="evidence" value="ECO:0007669"/>
    <property type="project" value="TreeGrafter"/>
</dbReference>
<keyword evidence="3 8" id="KW-0479">Metal-binding</keyword>
<evidence type="ECO:0000256" key="9">
    <source>
        <dbReference type="RuleBase" id="RU004326"/>
    </source>
</evidence>
<comment type="catalytic activity">
    <reaction evidence="8 10">
        <text>alpha-D-glucosamine 1-phosphate = D-glucosamine 6-phosphate</text>
        <dbReference type="Rhea" id="RHEA:23424"/>
        <dbReference type="ChEBI" id="CHEBI:58516"/>
        <dbReference type="ChEBI" id="CHEBI:58725"/>
        <dbReference type="EC" id="5.4.2.10"/>
    </reaction>
</comment>